<dbReference type="Pfam" id="PF13193">
    <property type="entry name" value="AMP-binding_C"/>
    <property type="match status" value="1"/>
</dbReference>
<dbReference type="PANTHER" id="PTHR43859:SF4">
    <property type="entry name" value="BUTANOATE--COA LIGASE AAE1-RELATED"/>
    <property type="match status" value="1"/>
</dbReference>
<keyword evidence="3" id="KW-0276">Fatty acid metabolism</keyword>
<sequence length="561" mass="62073">MKTDLQLPSMYDSLKENIGNEANYVPLTPMSFLSRTADVYPDHPSLIYGDQQYTWSQTEYRCQQMAHALKKLGLQAHETVSVLAFNTPETFEAHYYVAMAGGVLNTINTRLDEATISYILDFAETKVLIVDRELLAAAVPGIRALKEQGKSISIILIDDPLALTQPELPNDIEIHLYDELLSNTQITKQDYLKTQVDNELQPLAINFTSGTSGHPKGVVYHHRGSYLMALGTIAGWAVPKHPVYLYTVPLFHCNGWGHAWTMTAMAGTIICTRSIVPKQIFALMKQHRVTHFGGAPIVLNMLANSEDCPDKIADDRTIYCMTAGAPPPAAVLGKMENMGFEVMHVYGLTETYGHILQGTPQPDWVEADAATIAELKARQGVRFPMSESVQVVNPKTGVPVNSDGEEMGEIITRGNTVMTGYLKNPEESEEAFRDGWFWSGDLAVVNPDGYIQVKDRAKDIIISGGENISSVEIENALYKHEAVGDAAVVAMADEKWGETPCAFIELKKGFKANEAEIIEHCKEHIASFKKPSKVVFGDIPKTATGKIQKYELRHKAKKLTD</sequence>
<evidence type="ECO:0000259" key="5">
    <source>
        <dbReference type="Pfam" id="PF00501"/>
    </source>
</evidence>
<feature type="domain" description="AMP-binding enzyme C-terminal" evidence="6">
    <location>
        <begin position="472"/>
        <end position="546"/>
    </location>
</feature>
<protein>
    <submittedName>
        <fullName evidence="7">Methylmercaptopropionate CoA ligase</fullName>
    </submittedName>
</protein>
<feature type="domain" description="AMP-dependent synthetase/ligase" evidence="5">
    <location>
        <begin position="34"/>
        <end position="422"/>
    </location>
</feature>
<dbReference type="InterPro" id="IPR000873">
    <property type="entry name" value="AMP-dep_synth/lig_dom"/>
</dbReference>
<dbReference type="SUPFAM" id="SSF56801">
    <property type="entry name" value="Acetyl-CoA synthetase-like"/>
    <property type="match status" value="1"/>
</dbReference>
<dbReference type="GO" id="GO:0006631">
    <property type="term" value="P:fatty acid metabolic process"/>
    <property type="evidence" value="ECO:0007669"/>
    <property type="project" value="UniProtKB-KW"/>
</dbReference>
<dbReference type="OrthoDB" id="9803968at2"/>
<dbReference type="Proteomes" id="UP000294887">
    <property type="component" value="Unassembled WGS sequence"/>
</dbReference>
<dbReference type="InterPro" id="IPR042099">
    <property type="entry name" value="ANL_N_sf"/>
</dbReference>
<dbReference type="Gene3D" id="3.30.300.30">
    <property type="match status" value="1"/>
</dbReference>
<dbReference type="PANTHER" id="PTHR43859">
    <property type="entry name" value="ACYL-ACTIVATING ENZYME"/>
    <property type="match status" value="1"/>
</dbReference>
<comment type="similarity">
    <text evidence="1">Belongs to the ATP-dependent AMP-binding enzyme family.</text>
</comment>
<dbReference type="InterPro" id="IPR025110">
    <property type="entry name" value="AMP-bd_C"/>
</dbReference>
<dbReference type="NCBIfam" id="NF006020">
    <property type="entry name" value="PRK08162.1"/>
    <property type="match status" value="1"/>
</dbReference>
<dbReference type="CDD" id="cd12118">
    <property type="entry name" value="ttLC_FACS_AEE21_like"/>
    <property type="match status" value="1"/>
</dbReference>
<comment type="caution">
    <text evidence="7">The sequence shown here is derived from an EMBL/GenBank/DDBJ whole genome shotgun (WGS) entry which is preliminary data.</text>
</comment>
<evidence type="ECO:0000256" key="2">
    <source>
        <dbReference type="ARBA" id="ARBA00022598"/>
    </source>
</evidence>
<evidence type="ECO:0000256" key="1">
    <source>
        <dbReference type="ARBA" id="ARBA00006432"/>
    </source>
</evidence>
<accession>A0A4R1F004</accession>
<dbReference type="InterPro" id="IPR020845">
    <property type="entry name" value="AMP-binding_CS"/>
</dbReference>
<reference evidence="7 8" key="1">
    <citation type="submission" date="2019-03" db="EMBL/GenBank/DDBJ databases">
        <title>Genomic Encyclopedia of Type Strains, Phase IV (KMG-IV): sequencing the most valuable type-strain genomes for metagenomic binning, comparative biology and taxonomic classification.</title>
        <authorList>
            <person name="Goeker M."/>
        </authorList>
    </citation>
    <scope>NUCLEOTIDE SEQUENCE [LARGE SCALE GENOMIC DNA]</scope>
    <source>
        <strain evidence="7 8">DSM 24830</strain>
    </source>
</reference>
<keyword evidence="4" id="KW-0443">Lipid metabolism</keyword>
<evidence type="ECO:0000259" key="6">
    <source>
        <dbReference type="Pfam" id="PF13193"/>
    </source>
</evidence>
<dbReference type="PROSITE" id="PS00455">
    <property type="entry name" value="AMP_BINDING"/>
    <property type="match status" value="1"/>
</dbReference>
<gene>
    <name evidence="7" type="ORF">EV695_2016</name>
</gene>
<dbReference type="Pfam" id="PF00501">
    <property type="entry name" value="AMP-binding"/>
    <property type="match status" value="1"/>
</dbReference>
<proteinExistence type="inferred from homology"/>
<dbReference type="Gene3D" id="3.40.50.12780">
    <property type="entry name" value="N-terminal domain of ligase-like"/>
    <property type="match status" value="1"/>
</dbReference>
<evidence type="ECO:0000256" key="3">
    <source>
        <dbReference type="ARBA" id="ARBA00022832"/>
    </source>
</evidence>
<evidence type="ECO:0000313" key="8">
    <source>
        <dbReference type="Proteomes" id="UP000294887"/>
    </source>
</evidence>
<keyword evidence="8" id="KW-1185">Reference proteome</keyword>
<dbReference type="AlphaFoldDB" id="A0A4R1F004"/>
<dbReference type="RefSeq" id="WP_131905776.1">
    <property type="nucleotide sequence ID" value="NZ_BAAAFU010000004.1"/>
</dbReference>
<dbReference type="GO" id="GO:0016874">
    <property type="term" value="F:ligase activity"/>
    <property type="evidence" value="ECO:0007669"/>
    <property type="project" value="UniProtKB-KW"/>
</dbReference>
<organism evidence="7 8">
    <name type="scientific">Cocleimonas flava</name>
    <dbReference type="NCBI Taxonomy" id="634765"/>
    <lineage>
        <taxon>Bacteria</taxon>
        <taxon>Pseudomonadati</taxon>
        <taxon>Pseudomonadota</taxon>
        <taxon>Gammaproteobacteria</taxon>
        <taxon>Thiotrichales</taxon>
        <taxon>Thiotrichaceae</taxon>
        <taxon>Cocleimonas</taxon>
    </lineage>
</organism>
<keyword evidence="2 7" id="KW-0436">Ligase</keyword>
<dbReference type="InterPro" id="IPR045851">
    <property type="entry name" value="AMP-bd_C_sf"/>
</dbReference>
<dbReference type="EMBL" id="SMFQ01000003">
    <property type="protein sequence ID" value="TCJ87506.1"/>
    <property type="molecule type" value="Genomic_DNA"/>
</dbReference>
<evidence type="ECO:0000313" key="7">
    <source>
        <dbReference type="EMBL" id="TCJ87506.1"/>
    </source>
</evidence>
<name>A0A4R1F004_9GAMM</name>
<dbReference type="FunFam" id="3.30.300.30:FF:000008">
    <property type="entry name" value="2,3-dihydroxybenzoate-AMP ligase"/>
    <property type="match status" value="1"/>
</dbReference>
<evidence type="ECO:0000256" key="4">
    <source>
        <dbReference type="ARBA" id="ARBA00023098"/>
    </source>
</evidence>